<evidence type="ECO:0000256" key="6">
    <source>
        <dbReference type="ARBA" id="ARBA00023242"/>
    </source>
</evidence>
<evidence type="ECO:0000256" key="1">
    <source>
        <dbReference type="ARBA" id="ARBA00004123"/>
    </source>
</evidence>
<organism evidence="9 10">
    <name type="scientific">Strongylocentrotus purpuratus</name>
    <name type="common">Purple sea urchin</name>
    <dbReference type="NCBI Taxonomy" id="7668"/>
    <lineage>
        <taxon>Eukaryota</taxon>
        <taxon>Metazoa</taxon>
        <taxon>Echinodermata</taxon>
        <taxon>Eleutherozoa</taxon>
        <taxon>Echinozoa</taxon>
        <taxon>Echinoidea</taxon>
        <taxon>Euechinoidea</taxon>
        <taxon>Echinacea</taxon>
        <taxon>Camarodonta</taxon>
        <taxon>Echinidea</taxon>
        <taxon>Strongylocentrotidae</taxon>
        <taxon>Strongylocentrotus</taxon>
    </lineage>
</organism>
<evidence type="ECO:0000256" key="3">
    <source>
        <dbReference type="ARBA" id="ARBA00011060"/>
    </source>
</evidence>
<dbReference type="InParanoid" id="A0A7M7N837"/>
<feature type="region of interest" description="Disordered" evidence="8">
    <location>
        <begin position="1"/>
        <end position="34"/>
    </location>
</feature>
<keyword evidence="7" id="KW-0137">Centromere</keyword>
<dbReference type="PANTHER" id="PTHR31740">
    <property type="entry name" value="CENTROMERE PROTEIN L"/>
    <property type="match status" value="1"/>
</dbReference>
<reference evidence="9" key="2">
    <citation type="submission" date="2021-01" db="UniProtKB">
        <authorList>
            <consortium name="EnsemblMetazoa"/>
        </authorList>
    </citation>
    <scope>IDENTIFICATION</scope>
</reference>
<evidence type="ECO:0000313" key="10">
    <source>
        <dbReference type="Proteomes" id="UP000007110"/>
    </source>
</evidence>
<sequence length="365" mass="40510">MASAGPAAHRTRVQVISPERTPGLQRPASVPRSFTGRRLHTPYLKTPQSRILHGRRSRLTRTPSSAHPTNQRFSKLTNKTWHTYYVSPLYAFSNEAASLKRCSRQLSSHLQAESQKGVGVMVEDQVTSKYAVFSLRPELFPDSDVPAVELSIYASKSQAISASSPPAWTSIFCPPSSPVMGDDKHFSRLPLMLIKGAIGTTNCVLQWLQVQFDCCVRKLTFNPMALSWMVSMWAESLPDKKKNSDGDKKCGVELVYHLPKEISGLNKVTMTIDSRDARALWESVHEEDSDEVEEDEVVSFMKALGQHFHACFHIHLDALYLKTIGTAAAFVGAEGRLKMLSLGEASGVLQHLVELAEEKMASLDV</sequence>
<dbReference type="Proteomes" id="UP000007110">
    <property type="component" value="Unassembled WGS sequence"/>
</dbReference>
<dbReference type="EnsemblMetazoa" id="XM_030975987">
    <property type="protein sequence ID" value="XP_030831847"/>
    <property type="gene ID" value="LOC588857"/>
</dbReference>
<name>A0A7M7N837_STRPU</name>
<keyword evidence="5" id="KW-0158">Chromosome</keyword>
<dbReference type="GO" id="GO:0000775">
    <property type="term" value="C:chromosome, centromeric region"/>
    <property type="evidence" value="ECO:0007669"/>
    <property type="project" value="UniProtKB-SubCell"/>
</dbReference>
<dbReference type="AlphaFoldDB" id="A0A7M7N837"/>
<comment type="similarity">
    <text evidence="3">Belongs to the CENP-L/IML3 family.</text>
</comment>
<dbReference type="KEGG" id="spu:588857"/>
<dbReference type="InterPro" id="IPR025204">
    <property type="entry name" value="CENP-L"/>
</dbReference>
<dbReference type="OrthoDB" id="8864979at2759"/>
<dbReference type="RefSeq" id="XP_030831847.1">
    <property type="nucleotide sequence ID" value="XM_030975987.1"/>
</dbReference>
<evidence type="ECO:0000256" key="2">
    <source>
        <dbReference type="ARBA" id="ARBA00004584"/>
    </source>
</evidence>
<dbReference type="GeneID" id="588857"/>
<evidence type="ECO:0000313" key="9">
    <source>
        <dbReference type="EnsemblMetazoa" id="XP_030831847"/>
    </source>
</evidence>
<evidence type="ECO:0000256" key="5">
    <source>
        <dbReference type="ARBA" id="ARBA00022454"/>
    </source>
</evidence>
<evidence type="ECO:0000256" key="7">
    <source>
        <dbReference type="ARBA" id="ARBA00023328"/>
    </source>
</evidence>
<protein>
    <recommendedName>
        <fullName evidence="4">Centromere protein L</fullName>
    </recommendedName>
</protein>
<dbReference type="PANTHER" id="PTHR31740:SF2">
    <property type="entry name" value="CENTROMERE PROTEIN L"/>
    <property type="match status" value="1"/>
</dbReference>
<keyword evidence="10" id="KW-1185">Reference proteome</keyword>
<dbReference type="GO" id="GO:0005634">
    <property type="term" value="C:nucleus"/>
    <property type="evidence" value="ECO:0007669"/>
    <property type="project" value="UniProtKB-SubCell"/>
</dbReference>
<accession>A0A7M7N837</accession>
<dbReference type="FunCoup" id="A0A7M7N837">
    <property type="interactions" value="1289"/>
</dbReference>
<dbReference type="CTD" id="91687"/>
<keyword evidence="6" id="KW-0539">Nucleus</keyword>
<proteinExistence type="inferred from homology"/>
<dbReference type="Pfam" id="PF13092">
    <property type="entry name" value="CENP-L"/>
    <property type="match status" value="1"/>
</dbReference>
<evidence type="ECO:0000256" key="8">
    <source>
        <dbReference type="SAM" id="MobiDB-lite"/>
    </source>
</evidence>
<comment type="subcellular location">
    <subcellularLocation>
        <location evidence="2">Chromosome</location>
        <location evidence="2">Centromere</location>
    </subcellularLocation>
    <subcellularLocation>
        <location evidence="1">Nucleus</location>
    </subcellularLocation>
</comment>
<evidence type="ECO:0000256" key="4">
    <source>
        <dbReference type="ARBA" id="ARBA00016380"/>
    </source>
</evidence>
<reference evidence="10" key="1">
    <citation type="submission" date="2015-02" db="EMBL/GenBank/DDBJ databases">
        <title>Genome sequencing for Strongylocentrotus purpuratus.</title>
        <authorList>
            <person name="Murali S."/>
            <person name="Liu Y."/>
            <person name="Vee V."/>
            <person name="English A."/>
            <person name="Wang M."/>
            <person name="Skinner E."/>
            <person name="Han Y."/>
            <person name="Muzny D.M."/>
            <person name="Worley K.C."/>
            <person name="Gibbs R.A."/>
        </authorList>
    </citation>
    <scope>NUCLEOTIDE SEQUENCE</scope>
</reference>
<dbReference type="OMA" id="TACKMDQ"/>